<organism evidence="4 5">
    <name type="scientific">Spongiactinospora gelatinilytica</name>
    <dbReference type="NCBI Taxonomy" id="2666298"/>
    <lineage>
        <taxon>Bacteria</taxon>
        <taxon>Bacillati</taxon>
        <taxon>Actinomycetota</taxon>
        <taxon>Actinomycetes</taxon>
        <taxon>Streptosporangiales</taxon>
        <taxon>Streptosporangiaceae</taxon>
        <taxon>Spongiactinospora</taxon>
    </lineage>
</organism>
<evidence type="ECO:0000256" key="2">
    <source>
        <dbReference type="ARBA" id="ARBA00023125"/>
    </source>
</evidence>
<dbReference type="GO" id="GO:0003677">
    <property type="term" value="F:DNA binding"/>
    <property type="evidence" value="ECO:0007669"/>
    <property type="project" value="UniProtKB-KW"/>
</dbReference>
<dbReference type="Proteomes" id="UP000248544">
    <property type="component" value="Unassembled WGS sequence"/>
</dbReference>
<dbReference type="SMART" id="SM00411">
    <property type="entry name" value="BHL"/>
    <property type="match status" value="1"/>
</dbReference>
<dbReference type="EMBL" id="POUA01000289">
    <property type="protein sequence ID" value="PZG33839.1"/>
    <property type="molecule type" value="Genomic_DNA"/>
</dbReference>
<evidence type="ECO:0008006" key="6">
    <source>
        <dbReference type="Google" id="ProtNLM"/>
    </source>
</evidence>
<dbReference type="InterPro" id="IPR000119">
    <property type="entry name" value="Hist_DNA-bd"/>
</dbReference>
<comment type="caution">
    <text evidence="4">The sequence shown here is derived from an EMBL/GenBank/DDBJ whole genome shotgun (WGS) entry which is preliminary data.</text>
</comment>
<dbReference type="PANTHER" id="PTHR33175:SF3">
    <property type="entry name" value="DNA-BINDING PROTEIN HU-BETA"/>
    <property type="match status" value="1"/>
</dbReference>
<name>A0A2W2FUQ1_9ACTN</name>
<accession>A0A2W2FUQ1</accession>
<keyword evidence="5" id="KW-1185">Reference proteome</keyword>
<keyword evidence="1" id="KW-0226">DNA condensation</keyword>
<reference evidence="4 5" key="1">
    <citation type="submission" date="2018-01" db="EMBL/GenBank/DDBJ databases">
        <title>Draft genome sequence of Sphaerisporangium sp. 7K107.</title>
        <authorList>
            <person name="Sahin N."/>
            <person name="Saygin H."/>
            <person name="Ay H."/>
        </authorList>
    </citation>
    <scope>NUCLEOTIDE SEQUENCE [LARGE SCALE GENOMIC DNA]</scope>
    <source>
        <strain evidence="4 5">7K107</strain>
    </source>
</reference>
<dbReference type="GO" id="GO:0030527">
    <property type="term" value="F:structural constituent of chromatin"/>
    <property type="evidence" value="ECO:0007669"/>
    <property type="project" value="InterPro"/>
</dbReference>
<evidence type="ECO:0000256" key="1">
    <source>
        <dbReference type="ARBA" id="ARBA00023067"/>
    </source>
</evidence>
<dbReference type="Gene3D" id="4.10.520.10">
    <property type="entry name" value="IHF-like DNA-binding proteins"/>
    <property type="match status" value="1"/>
</dbReference>
<evidence type="ECO:0000313" key="4">
    <source>
        <dbReference type="EMBL" id="PZG33839.1"/>
    </source>
</evidence>
<dbReference type="RefSeq" id="WP_111170476.1">
    <property type="nucleotide sequence ID" value="NZ_POUA01000289.1"/>
</dbReference>
<keyword evidence="2" id="KW-0238">DNA-binding</keyword>
<sequence>MGRSLNRRGLAQAVAAATGHGSGEVDAILRAAMLEIRNTVAGGGRVTFADFGAWKLTHRKATIRRKPGTGEPLPKPAHWVPAWTPGKGFKEDVEAVSPLASSRPSVWHGLVRARATPRPSAPQSIVFEGLSSHICWPFGVIVIPNRSYPGLPRATQRR</sequence>
<protein>
    <recommendedName>
        <fullName evidence="6">HU family DNA-binding protein</fullName>
    </recommendedName>
</protein>
<evidence type="ECO:0000313" key="5">
    <source>
        <dbReference type="Proteomes" id="UP000248544"/>
    </source>
</evidence>
<comment type="similarity">
    <text evidence="3">Belongs to the bacterial histone-like protein family.</text>
</comment>
<gene>
    <name evidence="4" type="ORF">C1I98_28400</name>
</gene>
<dbReference type="GO" id="GO:0030261">
    <property type="term" value="P:chromosome condensation"/>
    <property type="evidence" value="ECO:0007669"/>
    <property type="project" value="UniProtKB-KW"/>
</dbReference>
<dbReference type="InterPro" id="IPR010992">
    <property type="entry name" value="IHF-like_DNA-bd_dom_sf"/>
</dbReference>
<evidence type="ECO:0000256" key="3">
    <source>
        <dbReference type="RuleBase" id="RU003939"/>
    </source>
</evidence>
<dbReference type="AlphaFoldDB" id="A0A2W2FUQ1"/>
<dbReference type="SUPFAM" id="SSF47729">
    <property type="entry name" value="IHF-like DNA-binding proteins"/>
    <property type="match status" value="1"/>
</dbReference>
<dbReference type="Pfam" id="PF00216">
    <property type="entry name" value="Bac_DNA_binding"/>
    <property type="match status" value="1"/>
</dbReference>
<dbReference type="CDD" id="cd00591">
    <property type="entry name" value="HU_IHF"/>
    <property type="match status" value="1"/>
</dbReference>
<proteinExistence type="inferred from homology"/>
<dbReference type="PANTHER" id="PTHR33175">
    <property type="entry name" value="DNA-BINDING PROTEIN HU"/>
    <property type="match status" value="1"/>
</dbReference>